<dbReference type="CDD" id="cd08422">
    <property type="entry name" value="PBP2_CrgA_like"/>
    <property type="match status" value="1"/>
</dbReference>
<protein>
    <submittedName>
        <fullName evidence="6">LysR family transcriptional regulator</fullName>
    </submittedName>
</protein>
<dbReference type="RefSeq" id="WP_243346389.1">
    <property type="nucleotide sequence ID" value="NZ_AP027081.1"/>
</dbReference>
<evidence type="ECO:0000259" key="5">
    <source>
        <dbReference type="PROSITE" id="PS50931"/>
    </source>
</evidence>
<dbReference type="InterPro" id="IPR005119">
    <property type="entry name" value="LysR_subst-bd"/>
</dbReference>
<dbReference type="Gene3D" id="1.10.10.10">
    <property type="entry name" value="Winged helix-like DNA-binding domain superfamily/Winged helix DNA-binding domain"/>
    <property type="match status" value="1"/>
</dbReference>
<dbReference type="InterPro" id="IPR058163">
    <property type="entry name" value="LysR-type_TF_proteobact-type"/>
</dbReference>
<keyword evidence="4" id="KW-0804">Transcription</keyword>
<dbReference type="FunFam" id="1.10.10.10:FF:000001">
    <property type="entry name" value="LysR family transcriptional regulator"/>
    <property type="match status" value="1"/>
</dbReference>
<evidence type="ECO:0000256" key="4">
    <source>
        <dbReference type="ARBA" id="ARBA00023163"/>
    </source>
</evidence>
<dbReference type="PROSITE" id="PS50931">
    <property type="entry name" value="HTH_LYSR"/>
    <property type="match status" value="1"/>
</dbReference>
<evidence type="ECO:0000256" key="3">
    <source>
        <dbReference type="ARBA" id="ARBA00023125"/>
    </source>
</evidence>
<accession>A0AA48GV59</accession>
<dbReference type="Pfam" id="PF03466">
    <property type="entry name" value="LysR_substrate"/>
    <property type="match status" value="1"/>
</dbReference>
<sequence>MAKPLPHHPPSPSPADRLELWQTFVRIVEAGNLTAAARHLRTTQPTVSRRLQQLEAATGVHLVQRTTHSFRLTREGEACYERVKRLLADWEGFETELSLPAGDPEGTLRVVVPHAFGQEVLVGPLATFLERHARVAVEWILHDEPGHFIAAGIDCALQVGEVQDPNLVAIRLAQVPRIAVAAPALLGAAPPRTPEDLAALPWLALRTYYHREVALVHAATGETRTFRIQPRLSTDNLVALRAAASAGLGACVGSAWIFAEDLARGRLVQPLPAWRGTPLPLSLVYPYAPSYPTRLRRFVETMRDQVPALFEAMNAAPGGA</sequence>
<dbReference type="Gene3D" id="3.40.190.290">
    <property type="match status" value="1"/>
</dbReference>
<dbReference type="GO" id="GO:0043565">
    <property type="term" value="F:sequence-specific DNA binding"/>
    <property type="evidence" value="ECO:0007669"/>
    <property type="project" value="TreeGrafter"/>
</dbReference>
<dbReference type="PRINTS" id="PR00039">
    <property type="entry name" value="HTHLYSR"/>
</dbReference>
<evidence type="ECO:0000256" key="2">
    <source>
        <dbReference type="ARBA" id="ARBA00023015"/>
    </source>
</evidence>
<dbReference type="SUPFAM" id="SSF53850">
    <property type="entry name" value="Periplasmic binding protein-like II"/>
    <property type="match status" value="1"/>
</dbReference>
<comment type="similarity">
    <text evidence="1">Belongs to the LysR transcriptional regulatory family.</text>
</comment>
<dbReference type="PANTHER" id="PTHR30537">
    <property type="entry name" value="HTH-TYPE TRANSCRIPTIONAL REGULATOR"/>
    <property type="match status" value="1"/>
</dbReference>
<dbReference type="InterPro" id="IPR036390">
    <property type="entry name" value="WH_DNA-bd_sf"/>
</dbReference>
<dbReference type="GO" id="GO:0003700">
    <property type="term" value="F:DNA-binding transcription factor activity"/>
    <property type="evidence" value="ECO:0007669"/>
    <property type="project" value="InterPro"/>
</dbReference>
<dbReference type="InterPro" id="IPR000847">
    <property type="entry name" value="LysR_HTH_N"/>
</dbReference>
<organism evidence="6 7">
    <name type="scientific">Mesoterricola sediminis</name>
    <dbReference type="NCBI Taxonomy" id="2927980"/>
    <lineage>
        <taxon>Bacteria</taxon>
        <taxon>Pseudomonadati</taxon>
        <taxon>Acidobacteriota</taxon>
        <taxon>Holophagae</taxon>
        <taxon>Holophagales</taxon>
        <taxon>Holophagaceae</taxon>
        <taxon>Mesoterricola</taxon>
    </lineage>
</organism>
<dbReference type="GO" id="GO:0006351">
    <property type="term" value="P:DNA-templated transcription"/>
    <property type="evidence" value="ECO:0007669"/>
    <property type="project" value="TreeGrafter"/>
</dbReference>
<dbReference type="EMBL" id="AP027081">
    <property type="protein sequence ID" value="BDU78207.1"/>
    <property type="molecule type" value="Genomic_DNA"/>
</dbReference>
<dbReference type="InterPro" id="IPR036388">
    <property type="entry name" value="WH-like_DNA-bd_sf"/>
</dbReference>
<evidence type="ECO:0000256" key="1">
    <source>
        <dbReference type="ARBA" id="ARBA00009437"/>
    </source>
</evidence>
<dbReference type="Pfam" id="PF00126">
    <property type="entry name" value="HTH_1"/>
    <property type="match status" value="1"/>
</dbReference>
<keyword evidence="2" id="KW-0805">Transcription regulation</keyword>
<feature type="domain" description="HTH lysR-type" evidence="5">
    <location>
        <begin position="16"/>
        <end position="73"/>
    </location>
</feature>
<reference evidence="6" key="1">
    <citation type="journal article" date="2023" name="Int. J. Syst. Evol. Microbiol.">
        <title>Mesoterricola silvestris gen. nov., sp. nov., Mesoterricola sediminis sp. nov., Geothrix oryzae sp. nov., Geothrix edaphica sp. nov., Geothrix rubra sp. nov., and Geothrix limicola sp. nov., six novel members of Acidobacteriota isolated from soils.</title>
        <authorList>
            <person name="Itoh H."/>
            <person name="Sugisawa Y."/>
            <person name="Mise K."/>
            <person name="Xu Z."/>
            <person name="Kuniyasu M."/>
            <person name="Ushijima N."/>
            <person name="Kawano K."/>
            <person name="Kobayashi E."/>
            <person name="Shiratori Y."/>
            <person name="Masuda Y."/>
            <person name="Senoo K."/>
        </authorList>
    </citation>
    <scope>NUCLEOTIDE SEQUENCE</scope>
    <source>
        <strain evidence="6">W786</strain>
    </source>
</reference>
<evidence type="ECO:0000313" key="7">
    <source>
        <dbReference type="Proteomes" id="UP001228113"/>
    </source>
</evidence>
<proteinExistence type="inferred from homology"/>
<evidence type="ECO:0000313" key="6">
    <source>
        <dbReference type="EMBL" id="BDU78207.1"/>
    </source>
</evidence>
<dbReference type="Proteomes" id="UP001228113">
    <property type="component" value="Chromosome"/>
</dbReference>
<dbReference type="AlphaFoldDB" id="A0AA48GV59"/>
<dbReference type="KEGG" id="msea:METESE_31650"/>
<keyword evidence="7" id="KW-1185">Reference proteome</keyword>
<keyword evidence="3" id="KW-0238">DNA-binding</keyword>
<dbReference type="PANTHER" id="PTHR30537:SF30">
    <property type="entry name" value="TRANSCRIPTIONAL REGULATOR-RELATED"/>
    <property type="match status" value="1"/>
</dbReference>
<name>A0AA48GV59_9BACT</name>
<gene>
    <name evidence="6" type="ORF">METESE_31650</name>
</gene>
<dbReference type="SUPFAM" id="SSF46785">
    <property type="entry name" value="Winged helix' DNA-binding domain"/>
    <property type="match status" value="1"/>
</dbReference>